<dbReference type="Pfam" id="PF19501">
    <property type="entry name" value="PcRGLX_1st"/>
    <property type="match status" value="1"/>
</dbReference>
<comment type="caution">
    <text evidence="3">The sequence shown here is derived from an EMBL/GenBank/DDBJ whole genome shotgun (WGS) entry which is preliminary data.</text>
</comment>
<protein>
    <recommendedName>
        <fullName evidence="2">PcRGLX/YetA-like N-terminal RIFT barrel domain-containing protein</fullName>
    </recommendedName>
</protein>
<evidence type="ECO:0000313" key="3">
    <source>
        <dbReference type="EMBL" id="MFC5552232.1"/>
    </source>
</evidence>
<evidence type="ECO:0000313" key="4">
    <source>
        <dbReference type="Proteomes" id="UP001596086"/>
    </source>
</evidence>
<name>A0ABW0S7M8_9BURK</name>
<dbReference type="RefSeq" id="WP_379777491.1">
    <property type="nucleotide sequence ID" value="NZ_JBHSMZ010000026.1"/>
</dbReference>
<feature type="domain" description="PcRGLX/YetA-like N-terminal RIFT barrel" evidence="2">
    <location>
        <begin position="92"/>
        <end position="147"/>
    </location>
</feature>
<feature type="chain" id="PRO_5045142256" description="PcRGLX/YetA-like N-terminal RIFT barrel domain-containing protein" evidence="1">
    <location>
        <begin position="24"/>
        <end position="739"/>
    </location>
</feature>
<proteinExistence type="predicted"/>
<keyword evidence="1" id="KW-0732">Signal</keyword>
<dbReference type="InterPro" id="IPR048329">
    <property type="entry name" value="PcRGLX_1st"/>
</dbReference>
<reference evidence="4" key="1">
    <citation type="journal article" date="2019" name="Int. J. Syst. Evol. Microbiol.">
        <title>The Global Catalogue of Microorganisms (GCM) 10K type strain sequencing project: providing services to taxonomists for standard genome sequencing and annotation.</title>
        <authorList>
            <consortium name="The Broad Institute Genomics Platform"/>
            <consortium name="The Broad Institute Genome Sequencing Center for Infectious Disease"/>
            <person name="Wu L."/>
            <person name="Ma J."/>
        </authorList>
    </citation>
    <scope>NUCLEOTIDE SEQUENCE [LARGE SCALE GENOMIC DNA]</scope>
    <source>
        <strain evidence="4">CGMCC 4.5798</strain>
    </source>
</reference>
<evidence type="ECO:0000256" key="1">
    <source>
        <dbReference type="SAM" id="SignalP"/>
    </source>
</evidence>
<accession>A0ABW0S7M8</accession>
<dbReference type="PROSITE" id="PS51257">
    <property type="entry name" value="PROKAR_LIPOPROTEIN"/>
    <property type="match status" value="1"/>
</dbReference>
<dbReference type="EMBL" id="JBHSMZ010000026">
    <property type="protein sequence ID" value="MFC5552232.1"/>
    <property type="molecule type" value="Genomic_DNA"/>
</dbReference>
<evidence type="ECO:0000259" key="2">
    <source>
        <dbReference type="Pfam" id="PF19501"/>
    </source>
</evidence>
<organism evidence="3 4">
    <name type="scientific">Massilia aerilata</name>
    <dbReference type="NCBI Taxonomy" id="453817"/>
    <lineage>
        <taxon>Bacteria</taxon>
        <taxon>Pseudomonadati</taxon>
        <taxon>Pseudomonadota</taxon>
        <taxon>Betaproteobacteria</taxon>
        <taxon>Burkholderiales</taxon>
        <taxon>Oxalobacteraceae</taxon>
        <taxon>Telluria group</taxon>
        <taxon>Massilia</taxon>
    </lineage>
</organism>
<dbReference type="Proteomes" id="UP001596086">
    <property type="component" value="Unassembled WGS sequence"/>
</dbReference>
<feature type="signal peptide" evidence="1">
    <location>
        <begin position="1"/>
        <end position="23"/>
    </location>
</feature>
<gene>
    <name evidence="3" type="ORF">ACFPO9_27260</name>
</gene>
<keyword evidence="4" id="KW-1185">Reference proteome</keyword>
<sequence length="739" mass="79147">MKSVKNFVSLRRLSVVLISSALAACGAGSDQTPGTSTGAQTAASLSTSLPGILTGPITTTVPSTTGGTTSSPASTSSVGITDIRFENTSATATQTNVPVTFGQVFAQGNLLATDKLTGRLDDGTTVPLQVDVKATHPDGSVRHAIISAVVPSIAPAKVRTMSLVKGGTAPTGTVTVDSLLRSGFTLSVHANVGGVDYYVAAEDLLKSAAPTTWLNGPVATEWQVSAPLRTSSGAAHPHLSARLAIRWYPGTNKARADVVVENDWAYEPSPQNFTYDASVIMGGMSVYTKAGLNHYHHARWRKLFWFNTATPEVNVKHNTAYLINSRAVPNYDQSIVTPESVLAGFKTKWTGAITEPMAVGMAAPYMPGTGGRPEIGLLPGWSVSYLLSMDKRAKDVVLGTADLSGSWSSHYRDRKTDRPISVEDYPYMTTLGLNTDTYNKATKQYEYFPACASSTACKTPNDHDSAHQANFAYLPYLVTGDYYYLEELQFWAMWNSFSSNPGYREAGKGLYKSDQVRGQAWSLRTVAEAAYITPDTNALKATFTRLLNNNLDYYNSTYTNNSSANSLGFIANGYAVNYDNNTGTGPWMDDFFTSVVGHTADLGFTNATSLLTWKSKFPIERMTGVGACWIKGASYTLKVRDSATAPFYTTIAQAYKATNPDLLGLECGSAAMATKLGVKVGEMTGYSSSTEGYPSNMQPALAYAARAGGTAGQAAWTKFTGRSVKPDYAISPQFAIVPR</sequence>